<dbReference type="OrthoDB" id="7506908at2"/>
<evidence type="ECO:0000259" key="2">
    <source>
        <dbReference type="Pfam" id="PF12973"/>
    </source>
</evidence>
<dbReference type="CDD" id="cd06989">
    <property type="entry name" value="cupin_DRT102"/>
    <property type="match status" value="1"/>
</dbReference>
<dbReference type="HOGENOM" id="CLU_114915_1_1_5"/>
<dbReference type="InterPro" id="IPR011051">
    <property type="entry name" value="RmlC_Cupin_sf"/>
</dbReference>
<dbReference type="AlphaFoldDB" id="B8EJV4"/>
<proteinExistence type="predicted"/>
<name>B8EJV4_METSB</name>
<reference evidence="3 4" key="1">
    <citation type="journal article" date="2010" name="J. Bacteriol.">
        <title>Complete genome sequence of the aerobic facultative methanotroph Methylocella silvestris BL2.</title>
        <authorList>
            <person name="Chen Y."/>
            <person name="Crombie A."/>
            <person name="Rahman M.T."/>
            <person name="Dedysh S.N."/>
            <person name="Liesack W."/>
            <person name="Stott M.B."/>
            <person name="Alam M."/>
            <person name="Theisen A.R."/>
            <person name="Murrell J.C."/>
            <person name="Dunfield P.F."/>
        </authorList>
    </citation>
    <scope>NUCLEOTIDE SEQUENCE [LARGE SCALE GENOMIC DNA]</scope>
    <source>
        <strain evidence="4">DSM 15510 / CIP 108128 / LMG 27833 / NCIMB 13906 / BL2</strain>
    </source>
</reference>
<dbReference type="InterPro" id="IPR025979">
    <property type="entry name" value="ChrR-like_cupin_dom"/>
</dbReference>
<dbReference type="Gene3D" id="2.60.120.10">
    <property type="entry name" value="Jelly Rolls"/>
    <property type="match status" value="1"/>
</dbReference>
<sequence length="162" mass="16766">MSKNAWPIALCAIVSLQLGPAAAAVDAIPMVLIPAGGDVQWQAGPPSLPKGIEISVLAGDPAKPGPFVLRLKMPPNIVIAPHTHATAENVTVLSGAVFHGMGEKLDVNSGDRLERGGFVYLPALMPHSVWTTGEAVEFQVTGTGPFGVNYINPADDPSKGAK</sequence>
<dbReference type="InterPro" id="IPR014710">
    <property type="entry name" value="RmlC-like_jellyroll"/>
</dbReference>
<dbReference type="eggNOG" id="COG1917">
    <property type="taxonomic scope" value="Bacteria"/>
</dbReference>
<organism evidence="3 4">
    <name type="scientific">Methylocella silvestris (strain DSM 15510 / CIP 108128 / LMG 27833 / NCIMB 13906 / BL2)</name>
    <dbReference type="NCBI Taxonomy" id="395965"/>
    <lineage>
        <taxon>Bacteria</taxon>
        <taxon>Pseudomonadati</taxon>
        <taxon>Pseudomonadota</taxon>
        <taxon>Alphaproteobacteria</taxon>
        <taxon>Hyphomicrobiales</taxon>
        <taxon>Beijerinckiaceae</taxon>
        <taxon>Methylocella</taxon>
    </lineage>
</organism>
<protein>
    <submittedName>
        <fullName evidence="3">Cupin 2 conserved barrel domain protein</fullName>
    </submittedName>
</protein>
<keyword evidence="1" id="KW-0732">Signal</keyword>
<evidence type="ECO:0000256" key="1">
    <source>
        <dbReference type="SAM" id="SignalP"/>
    </source>
</evidence>
<dbReference type="STRING" id="395965.Msil_0932"/>
<accession>B8EJV4</accession>
<feature type="chain" id="PRO_5002868467" evidence="1">
    <location>
        <begin position="24"/>
        <end position="162"/>
    </location>
</feature>
<dbReference type="Pfam" id="PF12973">
    <property type="entry name" value="Cupin_7"/>
    <property type="match status" value="1"/>
</dbReference>
<dbReference type="KEGG" id="msl:Msil_0932"/>
<dbReference type="RefSeq" id="WP_012589971.1">
    <property type="nucleotide sequence ID" value="NC_011666.1"/>
</dbReference>
<gene>
    <name evidence="3" type="ordered locus">Msil_0932</name>
</gene>
<dbReference type="EMBL" id="CP001280">
    <property type="protein sequence ID" value="ACK49901.1"/>
    <property type="molecule type" value="Genomic_DNA"/>
</dbReference>
<dbReference type="Proteomes" id="UP000002257">
    <property type="component" value="Chromosome"/>
</dbReference>
<evidence type="ECO:0000313" key="3">
    <source>
        <dbReference type="EMBL" id="ACK49901.1"/>
    </source>
</evidence>
<keyword evidence="4" id="KW-1185">Reference proteome</keyword>
<feature type="signal peptide" evidence="1">
    <location>
        <begin position="1"/>
        <end position="23"/>
    </location>
</feature>
<dbReference type="SUPFAM" id="SSF51182">
    <property type="entry name" value="RmlC-like cupins"/>
    <property type="match status" value="1"/>
</dbReference>
<feature type="domain" description="ChrR-like cupin" evidence="2">
    <location>
        <begin position="38"/>
        <end position="146"/>
    </location>
</feature>
<evidence type="ECO:0000313" key="4">
    <source>
        <dbReference type="Proteomes" id="UP000002257"/>
    </source>
</evidence>